<gene>
    <name evidence="1" type="ORF">V1477_019445</name>
</gene>
<reference evidence="1 2" key="1">
    <citation type="journal article" date="2024" name="Ann. Entomol. Soc. Am.">
        <title>Genomic analyses of the southern and eastern yellowjacket wasps (Hymenoptera: Vespidae) reveal evolutionary signatures of social life.</title>
        <authorList>
            <person name="Catto M.A."/>
            <person name="Caine P.B."/>
            <person name="Orr S.E."/>
            <person name="Hunt B.G."/>
            <person name="Goodisman M.A.D."/>
        </authorList>
    </citation>
    <scope>NUCLEOTIDE SEQUENCE [LARGE SCALE GENOMIC DNA]</scope>
    <source>
        <strain evidence="1">232</strain>
        <tissue evidence="1">Head and thorax</tissue>
    </source>
</reference>
<keyword evidence="2" id="KW-1185">Reference proteome</keyword>
<evidence type="ECO:0000313" key="1">
    <source>
        <dbReference type="EMBL" id="KAL2723594.1"/>
    </source>
</evidence>
<dbReference type="EMBL" id="JAYRBN010000114">
    <property type="protein sequence ID" value="KAL2723594.1"/>
    <property type="molecule type" value="Genomic_DNA"/>
</dbReference>
<accession>A0ABD2ASL1</accession>
<comment type="caution">
    <text evidence="1">The sequence shown here is derived from an EMBL/GenBank/DDBJ whole genome shotgun (WGS) entry which is preliminary data.</text>
</comment>
<dbReference type="Proteomes" id="UP001607303">
    <property type="component" value="Unassembled WGS sequence"/>
</dbReference>
<name>A0ABD2ASL1_VESMC</name>
<sequence length="178" mass="21630">MYVWDETTASRESQEIASYCLRHLQNVTTQSHNFLYIPQDYYDVTGRCRKNNKFILHEMKRENFISEKNLQNAIQKCMRKNTNGEKLYWLKICWMRFCKSVLYTILYKISMEDIKFKTLNLSPTYQGRSKFERIALAPLYNDARSITYEKYKDMEQLLSYIPPVHQEYFKTLPYKEYK</sequence>
<proteinExistence type="predicted"/>
<dbReference type="AlphaFoldDB" id="A0ABD2ASL1"/>
<evidence type="ECO:0000313" key="2">
    <source>
        <dbReference type="Proteomes" id="UP001607303"/>
    </source>
</evidence>
<organism evidence="1 2">
    <name type="scientific">Vespula maculifrons</name>
    <name type="common">Eastern yellow jacket</name>
    <name type="synonym">Wasp</name>
    <dbReference type="NCBI Taxonomy" id="7453"/>
    <lineage>
        <taxon>Eukaryota</taxon>
        <taxon>Metazoa</taxon>
        <taxon>Ecdysozoa</taxon>
        <taxon>Arthropoda</taxon>
        <taxon>Hexapoda</taxon>
        <taxon>Insecta</taxon>
        <taxon>Pterygota</taxon>
        <taxon>Neoptera</taxon>
        <taxon>Endopterygota</taxon>
        <taxon>Hymenoptera</taxon>
        <taxon>Apocrita</taxon>
        <taxon>Aculeata</taxon>
        <taxon>Vespoidea</taxon>
        <taxon>Vespidae</taxon>
        <taxon>Vespinae</taxon>
        <taxon>Vespula</taxon>
    </lineage>
</organism>
<protein>
    <submittedName>
        <fullName evidence="1">Vesicle transport protein SFT2B</fullName>
    </submittedName>
</protein>